<dbReference type="KEGG" id="pmaw:MACH26_15830"/>
<sequence>MTFESSVVTRPGTLIINPPVNQAPKQNPEQQPAQEDASQSRSGYPAEIVIKRGDSESFAQADKFREQQGGQFSGGKYGVDAYQSLAVETRREEIKQMMGVDTYA</sequence>
<reference evidence="2" key="1">
    <citation type="submission" date="2023-01" db="EMBL/GenBank/DDBJ databases">
        <title>Complete genome sequence of Planctobacterium marinum strain Dej080120_11.</title>
        <authorList>
            <person name="Ueki S."/>
            <person name="Maruyama F."/>
        </authorList>
    </citation>
    <scope>NUCLEOTIDE SEQUENCE</scope>
    <source>
        <strain evidence="2">Dej080120_11</strain>
    </source>
</reference>
<evidence type="ECO:0000256" key="1">
    <source>
        <dbReference type="SAM" id="MobiDB-lite"/>
    </source>
</evidence>
<gene>
    <name evidence="2" type="ORF">MACH26_15830</name>
</gene>
<dbReference type="EMBL" id="AP027272">
    <property type="protein sequence ID" value="BDX06062.1"/>
    <property type="molecule type" value="Genomic_DNA"/>
</dbReference>
<accession>A0AA48KRF5</accession>
<evidence type="ECO:0000313" key="2">
    <source>
        <dbReference type="EMBL" id="BDX06062.1"/>
    </source>
</evidence>
<dbReference type="RefSeq" id="WP_338292101.1">
    <property type="nucleotide sequence ID" value="NZ_AP027272.1"/>
</dbReference>
<dbReference type="Proteomes" id="UP001333710">
    <property type="component" value="Chromosome"/>
</dbReference>
<feature type="compositionally biased region" description="Polar residues" evidence="1">
    <location>
        <begin position="19"/>
        <end position="42"/>
    </location>
</feature>
<evidence type="ECO:0000313" key="3">
    <source>
        <dbReference type="Proteomes" id="UP001333710"/>
    </source>
</evidence>
<keyword evidence="3" id="KW-1185">Reference proteome</keyword>
<proteinExistence type="predicted"/>
<dbReference type="AlphaFoldDB" id="A0AA48KRF5"/>
<protein>
    <submittedName>
        <fullName evidence="2">Uncharacterized protein</fullName>
    </submittedName>
</protein>
<name>A0AA48KRF5_9ALTE</name>
<feature type="region of interest" description="Disordered" evidence="1">
    <location>
        <begin position="1"/>
        <end position="45"/>
    </location>
</feature>
<organism evidence="2 3">
    <name type="scientific">Planctobacterium marinum</name>
    <dbReference type="NCBI Taxonomy" id="1631968"/>
    <lineage>
        <taxon>Bacteria</taxon>
        <taxon>Pseudomonadati</taxon>
        <taxon>Pseudomonadota</taxon>
        <taxon>Gammaproteobacteria</taxon>
        <taxon>Alteromonadales</taxon>
        <taxon>Alteromonadaceae</taxon>
        <taxon>Planctobacterium</taxon>
    </lineage>
</organism>